<dbReference type="InterPro" id="IPR011008">
    <property type="entry name" value="Dimeric_a/b-barrel"/>
</dbReference>
<dbReference type="EC" id="1.14.-.-" evidence="1"/>
<evidence type="ECO:0000313" key="1">
    <source>
        <dbReference type="EMBL" id="MEN3068438.1"/>
    </source>
</evidence>
<proteinExistence type="predicted"/>
<evidence type="ECO:0000313" key="2">
    <source>
        <dbReference type="Proteomes" id="UP001410394"/>
    </source>
</evidence>
<dbReference type="EMBL" id="JBDIVE010000003">
    <property type="protein sequence ID" value="MEN3068438.1"/>
    <property type="molecule type" value="Genomic_DNA"/>
</dbReference>
<reference evidence="1 2" key="1">
    <citation type="journal article" date="2018" name="Int. J. Syst. Evol. Microbiol.">
        <title>Uliginosibacterium sediminicola sp. nov., isolated from freshwater sediment.</title>
        <authorList>
            <person name="Hwang W.M."/>
            <person name="Kim S.M."/>
            <person name="Kang K."/>
            <person name="Ahn T.Y."/>
        </authorList>
    </citation>
    <scope>NUCLEOTIDE SEQUENCE [LARGE SCALE GENOMIC DNA]</scope>
    <source>
        <strain evidence="1 2">M1-21</strain>
    </source>
</reference>
<keyword evidence="1" id="KW-0560">Oxidoreductase</keyword>
<gene>
    <name evidence="1" type="ORF">ABDB84_08100</name>
</gene>
<keyword evidence="2" id="KW-1185">Reference proteome</keyword>
<protein>
    <submittedName>
        <fullName evidence="1">Antibiotic biosynthesis monooxygenase</fullName>
        <ecNumber evidence="1">1.14.-.-</ecNumber>
    </submittedName>
</protein>
<sequence>MYSSTFIFSKKQYDDEFHRLDQAIAEAAKGIPGYIGEESWENSSTGLISNVYYWQSLEALQQLICHPQHQQAKAKHANWLAGYQVIIAEVIKTYGDAQLSALTLPEARQDGTPPA</sequence>
<keyword evidence="1" id="KW-0503">Monooxygenase</keyword>
<dbReference type="GO" id="GO:0004497">
    <property type="term" value="F:monooxygenase activity"/>
    <property type="evidence" value="ECO:0007669"/>
    <property type="project" value="UniProtKB-KW"/>
</dbReference>
<accession>A0ABU9YY24</accession>
<organism evidence="1 2">
    <name type="scientific">Uliginosibacterium sediminicola</name>
    <dbReference type="NCBI Taxonomy" id="2024550"/>
    <lineage>
        <taxon>Bacteria</taxon>
        <taxon>Pseudomonadati</taxon>
        <taxon>Pseudomonadota</taxon>
        <taxon>Betaproteobacteria</taxon>
        <taxon>Rhodocyclales</taxon>
        <taxon>Zoogloeaceae</taxon>
        <taxon>Uliginosibacterium</taxon>
    </lineage>
</organism>
<comment type="caution">
    <text evidence="1">The sequence shown here is derived from an EMBL/GenBank/DDBJ whole genome shotgun (WGS) entry which is preliminary data.</text>
</comment>
<dbReference type="RefSeq" id="WP_345919206.1">
    <property type="nucleotide sequence ID" value="NZ_JBDIVE010000003.1"/>
</dbReference>
<dbReference type="SUPFAM" id="SSF54909">
    <property type="entry name" value="Dimeric alpha+beta barrel"/>
    <property type="match status" value="1"/>
</dbReference>
<dbReference type="Gene3D" id="3.30.70.100">
    <property type="match status" value="1"/>
</dbReference>
<name>A0ABU9YY24_9RHOO</name>
<dbReference type="Proteomes" id="UP001410394">
    <property type="component" value="Unassembled WGS sequence"/>
</dbReference>